<evidence type="ECO:0000256" key="1">
    <source>
        <dbReference type="SAM" id="Phobius"/>
    </source>
</evidence>
<feature type="transmembrane region" description="Helical" evidence="1">
    <location>
        <begin position="12"/>
        <end position="30"/>
    </location>
</feature>
<accession>A0AAE1PVC3</accession>
<name>A0AAE1PVC3_9EUCA</name>
<keyword evidence="3" id="KW-1185">Reference proteome</keyword>
<dbReference type="EMBL" id="JAWZYT010001168">
    <property type="protein sequence ID" value="KAK4314933.1"/>
    <property type="molecule type" value="Genomic_DNA"/>
</dbReference>
<sequence length="326" mass="37045">MRVPQDTEVGAMTWSMVVMGLQVTGAFPYTMEKGNQKPKLSIPMLLWSIFVQLISVIASSVIMKINYKFVSSTVGDKIMFFSFFVLLICLAISPSLFIINSQKILDMIREMGSQKDPNLSLKRKWFRYNTSERLLVLEFCTVVTLSLFYGTINMGILHQFELIHVVILNIFVFPLYILSLELMEKTYDHILQRLSQATDDLLQTASSISLVNNTEKASETLISALHGFQLKVRKIHESRCEAVESHQLVMNVYLVSSIVVVVSSCYALLTNLVGYGITVVYMILSFSIILRLCRMGDRFIKKIVNTVITYLVVLAQVGNTKWQGYM</sequence>
<reference evidence="2" key="1">
    <citation type="submission" date="2023-11" db="EMBL/GenBank/DDBJ databases">
        <title>Genome assemblies of two species of porcelain crab, Petrolisthes cinctipes and Petrolisthes manimaculis (Anomura: Porcellanidae).</title>
        <authorList>
            <person name="Angst P."/>
        </authorList>
    </citation>
    <scope>NUCLEOTIDE SEQUENCE</scope>
    <source>
        <strain evidence="2">PB745_02</strain>
        <tissue evidence="2">Gill</tissue>
    </source>
</reference>
<feature type="transmembrane region" description="Helical" evidence="1">
    <location>
        <begin position="275"/>
        <end position="293"/>
    </location>
</feature>
<feature type="transmembrane region" description="Helical" evidence="1">
    <location>
        <begin position="78"/>
        <end position="99"/>
    </location>
</feature>
<evidence type="ECO:0000313" key="3">
    <source>
        <dbReference type="Proteomes" id="UP001292094"/>
    </source>
</evidence>
<feature type="transmembrane region" description="Helical" evidence="1">
    <location>
        <begin position="248"/>
        <end position="269"/>
    </location>
</feature>
<keyword evidence="1" id="KW-1133">Transmembrane helix</keyword>
<dbReference type="Proteomes" id="UP001292094">
    <property type="component" value="Unassembled WGS sequence"/>
</dbReference>
<feature type="transmembrane region" description="Helical" evidence="1">
    <location>
        <begin position="42"/>
        <end position="63"/>
    </location>
</feature>
<protein>
    <submittedName>
        <fullName evidence="2">Uncharacterized protein</fullName>
    </submittedName>
</protein>
<evidence type="ECO:0000313" key="2">
    <source>
        <dbReference type="EMBL" id="KAK4314933.1"/>
    </source>
</evidence>
<comment type="caution">
    <text evidence="2">The sequence shown here is derived from an EMBL/GenBank/DDBJ whole genome shotgun (WGS) entry which is preliminary data.</text>
</comment>
<keyword evidence="1" id="KW-0472">Membrane</keyword>
<organism evidence="2 3">
    <name type="scientific">Petrolisthes manimaculis</name>
    <dbReference type="NCBI Taxonomy" id="1843537"/>
    <lineage>
        <taxon>Eukaryota</taxon>
        <taxon>Metazoa</taxon>
        <taxon>Ecdysozoa</taxon>
        <taxon>Arthropoda</taxon>
        <taxon>Crustacea</taxon>
        <taxon>Multicrustacea</taxon>
        <taxon>Malacostraca</taxon>
        <taxon>Eumalacostraca</taxon>
        <taxon>Eucarida</taxon>
        <taxon>Decapoda</taxon>
        <taxon>Pleocyemata</taxon>
        <taxon>Anomura</taxon>
        <taxon>Galatheoidea</taxon>
        <taxon>Porcellanidae</taxon>
        <taxon>Petrolisthes</taxon>
    </lineage>
</organism>
<proteinExistence type="predicted"/>
<dbReference type="AlphaFoldDB" id="A0AAE1PVC3"/>
<feature type="transmembrane region" description="Helical" evidence="1">
    <location>
        <begin position="162"/>
        <end position="183"/>
    </location>
</feature>
<keyword evidence="1" id="KW-0812">Transmembrane</keyword>
<feature type="transmembrane region" description="Helical" evidence="1">
    <location>
        <begin position="134"/>
        <end position="156"/>
    </location>
</feature>
<gene>
    <name evidence="2" type="ORF">Pmani_013802</name>
</gene>